<protein>
    <submittedName>
        <fullName evidence="2">Uncharacterized protein</fullName>
    </submittedName>
</protein>
<comment type="caution">
    <text evidence="2">The sequence shown here is derived from an EMBL/GenBank/DDBJ whole genome shotgun (WGS) entry which is preliminary data.</text>
</comment>
<accession>A0A5B7K929</accession>
<sequence>MQCPSGNKEAVVYCSKCQRGASGGLGEEEEEEEKKEEEEEGGPGKRGGEGKTGRARGGFGISCFSETMKSYDE</sequence>
<evidence type="ECO:0000256" key="1">
    <source>
        <dbReference type="SAM" id="MobiDB-lite"/>
    </source>
</evidence>
<dbReference type="Proteomes" id="UP000324222">
    <property type="component" value="Unassembled WGS sequence"/>
</dbReference>
<gene>
    <name evidence="2" type="ORF">E2C01_098767</name>
</gene>
<dbReference type="AlphaFoldDB" id="A0A5B7K929"/>
<dbReference type="EMBL" id="VSRR010134863">
    <property type="protein sequence ID" value="MPD03144.1"/>
    <property type="molecule type" value="Genomic_DNA"/>
</dbReference>
<feature type="compositionally biased region" description="Acidic residues" evidence="1">
    <location>
        <begin position="26"/>
        <end position="41"/>
    </location>
</feature>
<evidence type="ECO:0000313" key="2">
    <source>
        <dbReference type="EMBL" id="MPD03144.1"/>
    </source>
</evidence>
<keyword evidence="3" id="KW-1185">Reference proteome</keyword>
<feature type="compositionally biased region" description="Polar residues" evidence="1">
    <location>
        <begin position="64"/>
        <end position="73"/>
    </location>
</feature>
<reference evidence="2 3" key="1">
    <citation type="submission" date="2019-05" db="EMBL/GenBank/DDBJ databases">
        <title>Another draft genome of Portunus trituberculatus and its Hox gene families provides insights of decapod evolution.</title>
        <authorList>
            <person name="Jeong J.-H."/>
            <person name="Song I."/>
            <person name="Kim S."/>
            <person name="Choi T."/>
            <person name="Kim D."/>
            <person name="Ryu S."/>
            <person name="Kim W."/>
        </authorList>
    </citation>
    <scope>NUCLEOTIDE SEQUENCE [LARGE SCALE GENOMIC DNA]</scope>
    <source>
        <tissue evidence="2">Muscle</tissue>
    </source>
</reference>
<name>A0A5B7K929_PORTR</name>
<proteinExistence type="predicted"/>
<evidence type="ECO:0000313" key="3">
    <source>
        <dbReference type="Proteomes" id="UP000324222"/>
    </source>
</evidence>
<feature type="region of interest" description="Disordered" evidence="1">
    <location>
        <begin position="19"/>
        <end position="73"/>
    </location>
</feature>
<organism evidence="2 3">
    <name type="scientific">Portunus trituberculatus</name>
    <name type="common">Swimming crab</name>
    <name type="synonym">Neptunus trituberculatus</name>
    <dbReference type="NCBI Taxonomy" id="210409"/>
    <lineage>
        <taxon>Eukaryota</taxon>
        <taxon>Metazoa</taxon>
        <taxon>Ecdysozoa</taxon>
        <taxon>Arthropoda</taxon>
        <taxon>Crustacea</taxon>
        <taxon>Multicrustacea</taxon>
        <taxon>Malacostraca</taxon>
        <taxon>Eumalacostraca</taxon>
        <taxon>Eucarida</taxon>
        <taxon>Decapoda</taxon>
        <taxon>Pleocyemata</taxon>
        <taxon>Brachyura</taxon>
        <taxon>Eubrachyura</taxon>
        <taxon>Portunoidea</taxon>
        <taxon>Portunidae</taxon>
        <taxon>Portuninae</taxon>
        <taxon>Portunus</taxon>
    </lineage>
</organism>
<feature type="compositionally biased region" description="Basic and acidic residues" evidence="1">
    <location>
        <begin position="42"/>
        <end position="52"/>
    </location>
</feature>